<dbReference type="PANTHER" id="PTHR21237">
    <property type="entry name" value="GRPE PROTEIN"/>
    <property type="match status" value="1"/>
</dbReference>
<dbReference type="Gene3D" id="3.90.20.20">
    <property type="match status" value="1"/>
</dbReference>
<dbReference type="InterPro" id="IPR000740">
    <property type="entry name" value="GrpE"/>
</dbReference>
<feature type="compositionally biased region" description="Low complexity" evidence="6">
    <location>
        <begin position="1"/>
        <end position="23"/>
    </location>
</feature>
<evidence type="ECO:0000256" key="6">
    <source>
        <dbReference type="SAM" id="MobiDB-lite"/>
    </source>
</evidence>
<dbReference type="HAMAP" id="MF_01151">
    <property type="entry name" value="GrpE"/>
    <property type="match status" value="1"/>
</dbReference>
<feature type="compositionally biased region" description="Low complexity" evidence="6">
    <location>
        <begin position="34"/>
        <end position="46"/>
    </location>
</feature>
<dbReference type="GO" id="GO:0051087">
    <property type="term" value="F:protein-folding chaperone binding"/>
    <property type="evidence" value="ECO:0007669"/>
    <property type="project" value="InterPro"/>
</dbReference>
<dbReference type="Proteomes" id="UP000307808">
    <property type="component" value="Unassembled WGS sequence"/>
</dbReference>
<comment type="caution">
    <text evidence="7">The sequence shown here is derived from an EMBL/GenBank/DDBJ whole genome shotgun (WGS) entry which is preliminary data.</text>
</comment>
<name>A0A4U2YTU8_9ACTN</name>
<dbReference type="OrthoDB" id="5191115at2"/>
<dbReference type="GO" id="GO:0000774">
    <property type="term" value="F:adenyl-nucleotide exchange factor activity"/>
    <property type="evidence" value="ECO:0007669"/>
    <property type="project" value="InterPro"/>
</dbReference>
<keyword evidence="3" id="KW-0963">Cytoplasm</keyword>
<comment type="similarity">
    <text evidence="1 3 5">Belongs to the GrpE family.</text>
</comment>
<feature type="compositionally biased region" description="Acidic residues" evidence="6">
    <location>
        <begin position="47"/>
        <end position="56"/>
    </location>
</feature>
<dbReference type="GO" id="GO:0051082">
    <property type="term" value="F:unfolded protein binding"/>
    <property type="evidence" value="ECO:0007669"/>
    <property type="project" value="TreeGrafter"/>
</dbReference>
<evidence type="ECO:0000256" key="2">
    <source>
        <dbReference type="ARBA" id="ARBA00023186"/>
    </source>
</evidence>
<sequence length="203" mass="21364">MTPEQDTPDTDPAATAAGSAPETPVAPDAAQEPAGASTEAESGAEASEGEAAEELPVDPAAAVQAELDERTGDLKRLQAEFLNYKRRVDRDRELLAENAAYKALLPVVEVLDTVARAREAGEVEGGFKAVVDQLEKAVVKSGLVRFAEPGDPFDPTLHEALSNMGPDPDVDVTTVKHVARAGYRIGDRVVRAAQVLVVEPAEG</sequence>
<dbReference type="GO" id="GO:0005737">
    <property type="term" value="C:cytoplasm"/>
    <property type="evidence" value="ECO:0007669"/>
    <property type="project" value="UniProtKB-SubCell"/>
</dbReference>
<feature type="region of interest" description="Disordered" evidence="6">
    <location>
        <begin position="1"/>
        <end position="72"/>
    </location>
</feature>
<dbReference type="PROSITE" id="PS01071">
    <property type="entry name" value="GRPE"/>
    <property type="match status" value="1"/>
</dbReference>
<dbReference type="PRINTS" id="PR00773">
    <property type="entry name" value="GRPEPROTEIN"/>
</dbReference>
<organism evidence="7 8">
    <name type="scientific">Nocardioides jishulii</name>
    <dbReference type="NCBI Taxonomy" id="2575440"/>
    <lineage>
        <taxon>Bacteria</taxon>
        <taxon>Bacillati</taxon>
        <taxon>Actinomycetota</taxon>
        <taxon>Actinomycetes</taxon>
        <taxon>Propionibacteriales</taxon>
        <taxon>Nocardioidaceae</taxon>
        <taxon>Nocardioides</taxon>
    </lineage>
</organism>
<evidence type="ECO:0000313" key="8">
    <source>
        <dbReference type="Proteomes" id="UP000307808"/>
    </source>
</evidence>
<gene>
    <name evidence="3 7" type="primary">grpE</name>
    <name evidence="7" type="ORF">FC770_01260</name>
</gene>
<keyword evidence="3 4" id="KW-0346">Stress response</keyword>
<dbReference type="Gene3D" id="2.30.22.10">
    <property type="entry name" value="Head domain of nucleotide exchange factor GrpE"/>
    <property type="match status" value="1"/>
</dbReference>
<protein>
    <recommendedName>
        <fullName evidence="3 4">Protein GrpE</fullName>
    </recommendedName>
    <alternativeName>
        <fullName evidence="3">HSP-70 cofactor</fullName>
    </alternativeName>
</protein>
<dbReference type="SUPFAM" id="SSF51064">
    <property type="entry name" value="Head domain of nucleotide exchange factor GrpE"/>
    <property type="match status" value="1"/>
</dbReference>
<dbReference type="EMBL" id="SZPY01000001">
    <property type="protein sequence ID" value="TKI64849.1"/>
    <property type="molecule type" value="Genomic_DNA"/>
</dbReference>
<accession>A0A4U2YTU8</accession>
<evidence type="ECO:0000256" key="5">
    <source>
        <dbReference type="RuleBase" id="RU004478"/>
    </source>
</evidence>
<dbReference type="SUPFAM" id="SSF58014">
    <property type="entry name" value="Coiled-coil domain of nucleotide exchange factor GrpE"/>
    <property type="match status" value="1"/>
</dbReference>
<dbReference type="InterPro" id="IPR013805">
    <property type="entry name" value="GrpE_CC"/>
</dbReference>
<keyword evidence="8" id="KW-1185">Reference proteome</keyword>
<comment type="subcellular location">
    <subcellularLocation>
        <location evidence="3">Cytoplasm</location>
    </subcellularLocation>
</comment>
<dbReference type="GO" id="GO:0042803">
    <property type="term" value="F:protein homodimerization activity"/>
    <property type="evidence" value="ECO:0007669"/>
    <property type="project" value="InterPro"/>
</dbReference>
<evidence type="ECO:0000256" key="1">
    <source>
        <dbReference type="ARBA" id="ARBA00009054"/>
    </source>
</evidence>
<dbReference type="Pfam" id="PF01025">
    <property type="entry name" value="GrpE"/>
    <property type="match status" value="1"/>
</dbReference>
<evidence type="ECO:0000256" key="4">
    <source>
        <dbReference type="RuleBase" id="RU000639"/>
    </source>
</evidence>
<reference evidence="7 8" key="1">
    <citation type="submission" date="2019-04" db="EMBL/GenBank/DDBJ databases">
        <authorList>
            <person name="Dong K."/>
        </authorList>
    </citation>
    <scope>NUCLEOTIDE SEQUENCE [LARGE SCALE GENOMIC DNA]</scope>
    <source>
        <strain evidence="8">dk3543</strain>
    </source>
</reference>
<dbReference type="InterPro" id="IPR009012">
    <property type="entry name" value="GrpE_head"/>
</dbReference>
<proteinExistence type="inferred from homology"/>
<keyword evidence="2 3" id="KW-0143">Chaperone</keyword>
<dbReference type="PANTHER" id="PTHR21237:SF23">
    <property type="entry name" value="GRPE PROTEIN HOMOLOG, MITOCHONDRIAL"/>
    <property type="match status" value="1"/>
</dbReference>
<dbReference type="CDD" id="cd00446">
    <property type="entry name" value="GrpE"/>
    <property type="match status" value="1"/>
</dbReference>
<dbReference type="GO" id="GO:0006457">
    <property type="term" value="P:protein folding"/>
    <property type="evidence" value="ECO:0007669"/>
    <property type="project" value="InterPro"/>
</dbReference>
<evidence type="ECO:0000313" key="7">
    <source>
        <dbReference type="EMBL" id="TKI64849.1"/>
    </source>
</evidence>
<comment type="function">
    <text evidence="3 4">Participates actively in the response to hyperosmotic and heat shock by preventing the aggregation of stress-denatured proteins, in association with DnaK and GrpE. It is the nucleotide exchange factor for DnaK and may function as a thermosensor. Unfolded proteins bind initially to DnaJ; upon interaction with the DnaJ-bound protein, DnaK hydrolyzes its bound ATP, resulting in the formation of a stable complex. GrpE releases ADP from DnaK; ATP binding to DnaK triggers the release of the substrate protein, thus completing the reaction cycle. Several rounds of ATP-dependent interactions between DnaJ, DnaK and GrpE are required for fully efficient folding.</text>
</comment>
<comment type="subunit">
    <text evidence="3">Homodimer.</text>
</comment>
<dbReference type="AlphaFoldDB" id="A0A4U2YTU8"/>
<evidence type="ECO:0000256" key="3">
    <source>
        <dbReference type="HAMAP-Rule" id="MF_01151"/>
    </source>
</evidence>